<sequence length="682" mass="71347">MSSRIWTRDFSLAVVTNTFVSLVFYLLMSGMTLYAVEQFAASDTLAGLTSSMFVIGSVAARVYAGKLLDVVGRRRMLVVAMVVYVVCSVLYTVTDQIGLLLLVRFVHGMAFGAGNTSVAASVQSIIPPERRSEGTGYFGLSTTVAMAVGPLLAVTLSAGGHWDALFWSASVASLVAFGVSLVLRLPEREVGPEERHQWWRLRITDVFDAATMPIAVIMLLSGIAYSSILSFLASYGVAEGMSGGASAFFIVYALAVLVSRLVVGRIQDRLGDNAVMYPTMVSFVLALFVIGWAPNGLALALAGVLGGFGFGAMMSCAQAIVASRATPARIGVVTSTFFILLDVGCGLGPVALGSVVGGVGYRGMYLAMSVLMILTIALYWFLHGRAQGAPRTAPSAATVSEAGTSAVVGRRVLVGFDGSADGLRALRYAANAANVAGYDLWVVSAVTTTATGGDFSSHIDAADVARQGGARLDAARALLTEMRFPAEQTVLEVVTAHPVVALTERSGRAVLMVLGRRSSSGLERMFVGSTSLGVVAGAKCPVVVISAASTPHLTDRNGVVTVAVGARGGDRGSISWGLAEARRRHASLRVVHVTKPGDDEAELRERALARLEELSPGYPDVELLVDLPRATGRSAVDELVEISRSSDLLVLDARGNRVTGLPMGGAVRGVLAHAECPVVLAG</sequence>
<feature type="transmembrane region" description="Helical" evidence="6">
    <location>
        <begin position="299"/>
        <end position="323"/>
    </location>
</feature>
<feature type="transmembrane region" description="Helical" evidence="6">
    <location>
        <begin position="105"/>
        <end position="126"/>
    </location>
</feature>
<feature type="transmembrane region" description="Helical" evidence="6">
    <location>
        <begin position="164"/>
        <end position="185"/>
    </location>
</feature>
<gene>
    <name evidence="8" type="ORF">ACFPWU_10985</name>
</gene>
<comment type="subcellular location">
    <subcellularLocation>
        <location evidence="1">Cell membrane</location>
        <topology evidence="1">Multi-pass membrane protein</topology>
    </subcellularLocation>
</comment>
<feature type="transmembrane region" description="Helical" evidence="6">
    <location>
        <begin position="12"/>
        <end position="33"/>
    </location>
</feature>
<feature type="transmembrane region" description="Helical" evidence="6">
    <location>
        <begin position="45"/>
        <end position="64"/>
    </location>
</feature>
<feature type="transmembrane region" description="Helical" evidence="6">
    <location>
        <begin position="330"/>
        <end position="352"/>
    </location>
</feature>
<evidence type="ECO:0000313" key="8">
    <source>
        <dbReference type="EMBL" id="MFC6154180.1"/>
    </source>
</evidence>
<feature type="transmembrane region" description="Helical" evidence="6">
    <location>
        <begin position="76"/>
        <end position="93"/>
    </location>
</feature>
<dbReference type="Proteomes" id="UP001596098">
    <property type="component" value="Unassembled WGS sequence"/>
</dbReference>
<feature type="transmembrane region" description="Helical" evidence="6">
    <location>
        <begin position="364"/>
        <end position="382"/>
    </location>
</feature>
<dbReference type="CDD" id="cd00293">
    <property type="entry name" value="USP-like"/>
    <property type="match status" value="1"/>
</dbReference>
<dbReference type="Pfam" id="PF07690">
    <property type="entry name" value="MFS_1"/>
    <property type="match status" value="1"/>
</dbReference>
<dbReference type="Gene3D" id="3.40.50.12370">
    <property type="match status" value="1"/>
</dbReference>
<evidence type="ECO:0000256" key="4">
    <source>
        <dbReference type="ARBA" id="ARBA00022989"/>
    </source>
</evidence>
<dbReference type="InterPro" id="IPR011701">
    <property type="entry name" value="MFS"/>
</dbReference>
<feature type="transmembrane region" description="Helical" evidence="6">
    <location>
        <begin position="206"/>
        <end position="233"/>
    </location>
</feature>
<feature type="transmembrane region" description="Helical" evidence="6">
    <location>
        <begin position="275"/>
        <end position="293"/>
    </location>
</feature>
<dbReference type="RefSeq" id="WP_128221628.1">
    <property type="nucleotide sequence ID" value="NZ_CP034929.1"/>
</dbReference>
<dbReference type="InterPro" id="IPR006016">
    <property type="entry name" value="UspA"/>
</dbReference>
<comment type="similarity">
    <text evidence="2">Belongs to the universal stress protein A family.</text>
</comment>
<protein>
    <submittedName>
        <fullName evidence="8">MFS transporter</fullName>
    </submittedName>
</protein>
<dbReference type="InterPro" id="IPR005829">
    <property type="entry name" value="Sugar_transporter_CS"/>
</dbReference>
<feature type="domain" description="Major facilitator superfamily (MFS) profile" evidence="7">
    <location>
        <begin position="10"/>
        <end position="387"/>
    </location>
</feature>
<dbReference type="Gene3D" id="1.20.1250.20">
    <property type="entry name" value="MFS general substrate transporter like domains"/>
    <property type="match status" value="1"/>
</dbReference>
<reference evidence="9" key="1">
    <citation type="journal article" date="2019" name="Int. J. Syst. Evol. Microbiol.">
        <title>The Global Catalogue of Microorganisms (GCM) 10K type strain sequencing project: providing services to taxonomists for standard genome sequencing and annotation.</title>
        <authorList>
            <consortium name="The Broad Institute Genomics Platform"/>
            <consortium name="The Broad Institute Genome Sequencing Center for Infectious Disease"/>
            <person name="Wu L."/>
            <person name="Ma J."/>
        </authorList>
    </citation>
    <scope>NUCLEOTIDE SEQUENCE [LARGE SCALE GENOMIC DNA]</scope>
    <source>
        <strain evidence="9">DFY28</strain>
    </source>
</reference>
<dbReference type="Pfam" id="PF00582">
    <property type="entry name" value="Usp"/>
    <property type="match status" value="2"/>
</dbReference>
<keyword evidence="3 6" id="KW-0812">Transmembrane</keyword>
<keyword evidence="9" id="KW-1185">Reference proteome</keyword>
<dbReference type="InterPro" id="IPR020846">
    <property type="entry name" value="MFS_dom"/>
</dbReference>
<name>A0ABW1QZY3_9ACTN</name>
<dbReference type="PROSITE" id="PS50850">
    <property type="entry name" value="MFS"/>
    <property type="match status" value="1"/>
</dbReference>
<feature type="transmembrane region" description="Helical" evidence="6">
    <location>
        <begin position="245"/>
        <end position="263"/>
    </location>
</feature>
<evidence type="ECO:0000313" key="9">
    <source>
        <dbReference type="Proteomes" id="UP001596098"/>
    </source>
</evidence>
<keyword evidence="4 6" id="KW-1133">Transmembrane helix</keyword>
<organism evidence="8 9">
    <name type="scientific">Nocardioides yefusunii</name>
    <dbReference type="NCBI Taxonomy" id="2500546"/>
    <lineage>
        <taxon>Bacteria</taxon>
        <taxon>Bacillati</taxon>
        <taxon>Actinomycetota</taxon>
        <taxon>Actinomycetes</taxon>
        <taxon>Propionibacteriales</taxon>
        <taxon>Nocardioidaceae</taxon>
        <taxon>Nocardioides</taxon>
    </lineage>
</organism>
<comment type="caution">
    <text evidence="8">The sequence shown here is derived from an EMBL/GenBank/DDBJ whole genome shotgun (WGS) entry which is preliminary data.</text>
</comment>
<dbReference type="InterPro" id="IPR006015">
    <property type="entry name" value="Universal_stress_UspA"/>
</dbReference>
<dbReference type="PRINTS" id="PR01438">
    <property type="entry name" value="UNVRSLSTRESS"/>
</dbReference>
<evidence type="ECO:0000256" key="3">
    <source>
        <dbReference type="ARBA" id="ARBA00022692"/>
    </source>
</evidence>
<dbReference type="PANTHER" id="PTHR23531:SF2">
    <property type="entry name" value="PERMEASE"/>
    <property type="match status" value="1"/>
</dbReference>
<feature type="transmembrane region" description="Helical" evidence="6">
    <location>
        <begin position="138"/>
        <end position="158"/>
    </location>
</feature>
<dbReference type="PANTHER" id="PTHR23531">
    <property type="entry name" value="QUINOLENE RESISTANCE PROTEIN NORA"/>
    <property type="match status" value="1"/>
</dbReference>
<proteinExistence type="inferred from homology"/>
<evidence type="ECO:0000256" key="6">
    <source>
        <dbReference type="SAM" id="Phobius"/>
    </source>
</evidence>
<evidence type="ECO:0000256" key="2">
    <source>
        <dbReference type="ARBA" id="ARBA00008791"/>
    </source>
</evidence>
<dbReference type="EMBL" id="JBHSQI010000005">
    <property type="protein sequence ID" value="MFC6154180.1"/>
    <property type="molecule type" value="Genomic_DNA"/>
</dbReference>
<evidence type="ECO:0000259" key="7">
    <source>
        <dbReference type="PROSITE" id="PS50850"/>
    </source>
</evidence>
<dbReference type="CDD" id="cd17489">
    <property type="entry name" value="MFS_YfcJ_like"/>
    <property type="match status" value="1"/>
</dbReference>
<keyword evidence="5 6" id="KW-0472">Membrane</keyword>
<dbReference type="InterPro" id="IPR052714">
    <property type="entry name" value="MFS_Exporter"/>
</dbReference>
<dbReference type="PROSITE" id="PS00216">
    <property type="entry name" value="SUGAR_TRANSPORT_1"/>
    <property type="match status" value="1"/>
</dbReference>
<dbReference type="SUPFAM" id="SSF52402">
    <property type="entry name" value="Adenine nucleotide alpha hydrolases-like"/>
    <property type="match status" value="2"/>
</dbReference>
<evidence type="ECO:0000256" key="5">
    <source>
        <dbReference type="ARBA" id="ARBA00023136"/>
    </source>
</evidence>
<accession>A0ABW1QZY3</accession>
<dbReference type="SUPFAM" id="SSF103473">
    <property type="entry name" value="MFS general substrate transporter"/>
    <property type="match status" value="1"/>
</dbReference>
<evidence type="ECO:0000256" key="1">
    <source>
        <dbReference type="ARBA" id="ARBA00004651"/>
    </source>
</evidence>
<dbReference type="InterPro" id="IPR036259">
    <property type="entry name" value="MFS_trans_sf"/>
</dbReference>